<dbReference type="Proteomes" id="UP000676246">
    <property type="component" value="Unassembled WGS sequence"/>
</dbReference>
<dbReference type="Gene3D" id="1.10.3210.40">
    <property type="match status" value="1"/>
</dbReference>
<protein>
    <submittedName>
        <fullName evidence="3">TraI domain-containing protein</fullName>
    </submittedName>
</protein>
<dbReference type="InterPro" id="IPR011119">
    <property type="entry name" value="Unchr_helicase_relaxase_TraI"/>
</dbReference>
<dbReference type="RefSeq" id="WP_210856020.1">
    <property type="nucleotide sequence ID" value="NZ_JAGQDD010000016.1"/>
</dbReference>
<dbReference type="EMBL" id="JAGQDD010000016">
    <property type="protein sequence ID" value="MBQ0932442.1"/>
    <property type="molecule type" value="Genomic_DNA"/>
</dbReference>
<reference evidence="3 4" key="1">
    <citation type="submission" date="2021-04" db="EMBL/GenBank/DDBJ databases">
        <title>The genome sequence of Ideonella sp. 3Y2.</title>
        <authorList>
            <person name="Liu Y."/>
        </authorList>
    </citation>
    <scope>NUCLEOTIDE SEQUENCE [LARGE SCALE GENOMIC DNA]</scope>
    <source>
        <strain evidence="3 4">3Y2</strain>
    </source>
</reference>
<sequence>MLSSASHGAFPASDPGFAALPVPDVLASADGLVSRIRLCFGLSRDTFDAEVQPLLQRYAGYVHLLPATADNYFSSPAGLLNLGLEVAFYSLQGTDAHIFSGRSTISARRQLEPRWRLATFIGGLCCELHRVLSHLIVTDEAGGEWPQFLVPLGDWLASRSATRYFVRWRPNATESRGLGVFALPLVIPGATLQYLAQDNSIIVPHLLSSISGQPVYRDHNVLDALVRRSLALVVDRNLQANADRYGVPQFGSHLERYLVDAMRRLASGSPSWFPNREKSRAWLGSDGLFLLWPQAAHDVQALLEADQLAGIPKAPETMLDLLLEAGVFVQQPDGASTWFVLPPELKTAAEAVKLASPAILLNGVTPPAEPLTISLVCPPGAMRTTQKTPATAPAPAPVPPPGTQFSLLDATDVATSPAARTSPPPASQTPAPPSAVVADLAVQSPPPPPSPPPSPSQAAAPTLKLNAPMRLNPAVRDALAAIVSTLNGPGSAAAAAPVAAGLFVPLAELERRGVQPALAGRALADVGLLVHAGRDGPATVTADFRGEPTIGLVVAPACIDGFDPAAFEPAAHEEP</sequence>
<evidence type="ECO:0000313" key="4">
    <source>
        <dbReference type="Proteomes" id="UP000676246"/>
    </source>
</evidence>
<feature type="domain" description="Uncharacterised" evidence="2">
    <location>
        <begin position="25"/>
        <end position="335"/>
    </location>
</feature>
<organism evidence="3 4">
    <name type="scientific">Ideonella alba</name>
    <dbReference type="NCBI Taxonomy" id="2824118"/>
    <lineage>
        <taxon>Bacteria</taxon>
        <taxon>Pseudomonadati</taxon>
        <taxon>Pseudomonadota</taxon>
        <taxon>Betaproteobacteria</taxon>
        <taxon>Burkholderiales</taxon>
        <taxon>Sphaerotilaceae</taxon>
        <taxon>Ideonella</taxon>
    </lineage>
</organism>
<dbReference type="AlphaFoldDB" id="A0A940YHA4"/>
<dbReference type="NCBIfam" id="NF041494">
    <property type="entry name" value="MobH"/>
    <property type="match status" value="1"/>
</dbReference>
<gene>
    <name evidence="3" type="ORF">KAK03_18345</name>
</gene>
<evidence type="ECO:0000256" key="1">
    <source>
        <dbReference type="SAM" id="MobiDB-lite"/>
    </source>
</evidence>
<keyword evidence="4" id="KW-1185">Reference proteome</keyword>
<feature type="region of interest" description="Disordered" evidence="1">
    <location>
        <begin position="383"/>
        <end position="460"/>
    </location>
</feature>
<accession>A0A940YHA4</accession>
<feature type="compositionally biased region" description="Pro residues" evidence="1">
    <location>
        <begin position="444"/>
        <end position="455"/>
    </location>
</feature>
<evidence type="ECO:0000313" key="3">
    <source>
        <dbReference type="EMBL" id="MBQ0932442.1"/>
    </source>
</evidence>
<proteinExistence type="predicted"/>
<comment type="caution">
    <text evidence="3">The sequence shown here is derived from an EMBL/GenBank/DDBJ whole genome shotgun (WGS) entry which is preliminary data.</text>
</comment>
<name>A0A940YHA4_9BURK</name>
<feature type="compositionally biased region" description="Pro residues" evidence="1">
    <location>
        <begin position="392"/>
        <end position="402"/>
    </location>
</feature>
<evidence type="ECO:0000259" key="2">
    <source>
        <dbReference type="Pfam" id="PF07514"/>
    </source>
</evidence>
<feature type="compositionally biased region" description="Pro residues" evidence="1">
    <location>
        <begin position="422"/>
        <end position="433"/>
    </location>
</feature>
<dbReference type="Pfam" id="PF07514">
    <property type="entry name" value="TraI_2"/>
    <property type="match status" value="1"/>
</dbReference>